<evidence type="ECO:0000256" key="11">
    <source>
        <dbReference type="ARBA" id="ARBA00031671"/>
    </source>
</evidence>
<evidence type="ECO:0000256" key="4">
    <source>
        <dbReference type="ARBA" id="ARBA00014046"/>
    </source>
</evidence>
<dbReference type="PANTHER" id="PTHR10211">
    <property type="entry name" value="DEOXYRIBODIPYRIMIDINE PHOTOLYASE"/>
    <property type="match status" value="1"/>
</dbReference>
<comment type="caution">
    <text evidence="13">The sequence shown here is derived from an EMBL/GenBank/DDBJ whole genome shotgun (WGS) entry which is preliminary data.</text>
</comment>
<keyword evidence="9" id="KW-0234">DNA repair</keyword>
<dbReference type="SUPFAM" id="SSF48173">
    <property type="entry name" value="Cryptochrome/photolyase FAD-binding domain"/>
    <property type="match status" value="1"/>
</dbReference>
<accession>A0A645F7J0</accession>
<evidence type="ECO:0000256" key="1">
    <source>
        <dbReference type="ARBA" id="ARBA00001974"/>
    </source>
</evidence>
<organism evidence="13">
    <name type="scientific">bioreactor metagenome</name>
    <dbReference type="NCBI Taxonomy" id="1076179"/>
    <lineage>
        <taxon>unclassified sequences</taxon>
        <taxon>metagenomes</taxon>
        <taxon>ecological metagenomes</taxon>
    </lineage>
</organism>
<keyword evidence="8" id="KW-0238">DNA-binding</keyword>
<protein>
    <recommendedName>
        <fullName evidence="4">Deoxyribodipyrimidine photo-lyase</fullName>
        <ecNumber evidence="3">4.1.99.3</ecNumber>
    </recommendedName>
    <alternativeName>
        <fullName evidence="11">DNA photolyase</fullName>
    </alternativeName>
</protein>
<evidence type="ECO:0000256" key="5">
    <source>
        <dbReference type="ARBA" id="ARBA00022630"/>
    </source>
</evidence>
<evidence type="ECO:0000256" key="7">
    <source>
        <dbReference type="ARBA" id="ARBA00022827"/>
    </source>
</evidence>
<comment type="catalytic activity">
    <reaction evidence="12">
        <text>cyclobutadipyrimidine (in DNA) = 2 pyrimidine residues (in DNA).</text>
        <dbReference type="EC" id="4.1.99.3"/>
    </reaction>
</comment>
<dbReference type="Gene3D" id="1.10.579.10">
    <property type="entry name" value="DNA Cyclobutane Dipyrimidine Photolyase, subunit A, domain 3"/>
    <property type="match status" value="1"/>
</dbReference>
<evidence type="ECO:0000256" key="2">
    <source>
        <dbReference type="ARBA" id="ARBA00006409"/>
    </source>
</evidence>
<dbReference type="InterPro" id="IPR052219">
    <property type="entry name" value="Photolyase_Class-2"/>
</dbReference>
<keyword evidence="6" id="KW-0227">DNA damage</keyword>
<dbReference type="GO" id="GO:0003904">
    <property type="term" value="F:deoxyribodipyrimidine photo-lyase activity"/>
    <property type="evidence" value="ECO:0007669"/>
    <property type="project" value="UniProtKB-EC"/>
</dbReference>
<evidence type="ECO:0000313" key="13">
    <source>
        <dbReference type="EMBL" id="MPN09616.1"/>
    </source>
</evidence>
<evidence type="ECO:0000256" key="9">
    <source>
        <dbReference type="ARBA" id="ARBA00023204"/>
    </source>
</evidence>
<evidence type="ECO:0000256" key="10">
    <source>
        <dbReference type="ARBA" id="ARBA00023239"/>
    </source>
</evidence>
<comment type="similarity">
    <text evidence="2">Belongs to the DNA photolyase class-2 family.</text>
</comment>
<dbReference type="FunFam" id="1.10.579.10:FF:000002">
    <property type="entry name" value="Deoxyribodipyrimidine photolyase"/>
    <property type="match status" value="1"/>
</dbReference>
<evidence type="ECO:0000256" key="8">
    <source>
        <dbReference type="ARBA" id="ARBA00023125"/>
    </source>
</evidence>
<dbReference type="GO" id="GO:0003677">
    <property type="term" value="F:DNA binding"/>
    <property type="evidence" value="ECO:0007669"/>
    <property type="project" value="UniProtKB-KW"/>
</dbReference>
<comment type="cofactor">
    <cofactor evidence="1">
        <name>FAD</name>
        <dbReference type="ChEBI" id="CHEBI:57692"/>
    </cofactor>
</comment>
<dbReference type="EC" id="4.1.99.3" evidence="3"/>
<dbReference type="InterPro" id="IPR036134">
    <property type="entry name" value="Crypto/Photolyase_FAD-like_sf"/>
</dbReference>
<dbReference type="Gene3D" id="1.25.40.80">
    <property type="match status" value="1"/>
</dbReference>
<keyword evidence="7" id="KW-0274">FAD</keyword>
<dbReference type="AlphaFoldDB" id="A0A645F7J0"/>
<name>A0A645F7J0_9ZZZZ</name>
<evidence type="ECO:0000256" key="3">
    <source>
        <dbReference type="ARBA" id="ARBA00013149"/>
    </source>
</evidence>
<evidence type="ECO:0000256" key="12">
    <source>
        <dbReference type="ARBA" id="ARBA00033999"/>
    </source>
</evidence>
<gene>
    <name evidence="13" type="ORF">SDC9_156907</name>
</gene>
<dbReference type="GO" id="GO:0000719">
    <property type="term" value="P:photoreactive repair"/>
    <property type="evidence" value="ECO:0007669"/>
    <property type="project" value="TreeGrafter"/>
</dbReference>
<sequence length="187" mass="22110">MAALKDESGENRDAFVEELTVRRELSMNFTQYNPGYDTFEALPAWARATLEKHGEDPRPYVYTRDELDGARTHDPYWNAAQREMVLTGRMHGYMRMYWGKKLLEWGRTPREAFYTALSLNNRYCLDGRDPNSFAGIAWCFGKHDRPWGERNIFGNVRYMNAKGLERKFDMRRYLERIERLEEASGQT</sequence>
<keyword evidence="10" id="KW-0456">Lyase</keyword>
<dbReference type="PANTHER" id="PTHR10211:SF0">
    <property type="entry name" value="DEOXYRIBODIPYRIMIDINE PHOTO-LYASE"/>
    <property type="match status" value="1"/>
</dbReference>
<proteinExistence type="inferred from homology"/>
<keyword evidence="5" id="KW-0285">Flavoprotein</keyword>
<dbReference type="EMBL" id="VSSQ01055735">
    <property type="protein sequence ID" value="MPN09616.1"/>
    <property type="molecule type" value="Genomic_DNA"/>
</dbReference>
<evidence type="ECO:0000256" key="6">
    <source>
        <dbReference type="ARBA" id="ARBA00022763"/>
    </source>
</evidence>
<reference evidence="13" key="1">
    <citation type="submission" date="2019-08" db="EMBL/GenBank/DDBJ databases">
        <authorList>
            <person name="Kucharzyk K."/>
            <person name="Murdoch R.W."/>
            <person name="Higgins S."/>
            <person name="Loffler F."/>
        </authorList>
    </citation>
    <scope>NUCLEOTIDE SEQUENCE</scope>
</reference>